<organism evidence="3 4">
    <name type="scientific">Pristionchus fissidentatus</name>
    <dbReference type="NCBI Taxonomy" id="1538716"/>
    <lineage>
        <taxon>Eukaryota</taxon>
        <taxon>Metazoa</taxon>
        <taxon>Ecdysozoa</taxon>
        <taxon>Nematoda</taxon>
        <taxon>Chromadorea</taxon>
        <taxon>Rhabditida</taxon>
        <taxon>Rhabditina</taxon>
        <taxon>Diplogasteromorpha</taxon>
        <taxon>Diplogasteroidea</taxon>
        <taxon>Neodiplogasteridae</taxon>
        <taxon>Pristionchus</taxon>
    </lineage>
</organism>
<keyword evidence="2" id="KW-0472">Membrane</keyword>
<protein>
    <submittedName>
        <fullName evidence="3">Uncharacterized protein</fullName>
    </submittedName>
</protein>
<keyword evidence="2" id="KW-1133">Transmembrane helix</keyword>
<dbReference type="AlphaFoldDB" id="A0AAV5WHG6"/>
<feature type="transmembrane region" description="Helical" evidence="2">
    <location>
        <begin position="46"/>
        <end position="69"/>
    </location>
</feature>
<dbReference type="Proteomes" id="UP001432322">
    <property type="component" value="Unassembled WGS sequence"/>
</dbReference>
<comment type="caution">
    <text evidence="3">The sequence shown here is derived from an EMBL/GenBank/DDBJ whole genome shotgun (WGS) entry which is preliminary data.</text>
</comment>
<feature type="region of interest" description="Disordered" evidence="1">
    <location>
        <begin position="135"/>
        <end position="156"/>
    </location>
</feature>
<keyword evidence="2" id="KW-0812">Transmembrane</keyword>
<reference evidence="3" key="1">
    <citation type="submission" date="2023-10" db="EMBL/GenBank/DDBJ databases">
        <title>Genome assembly of Pristionchus species.</title>
        <authorList>
            <person name="Yoshida K."/>
            <person name="Sommer R.J."/>
        </authorList>
    </citation>
    <scope>NUCLEOTIDE SEQUENCE</scope>
    <source>
        <strain evidence="3">RS5133</strain>
    </source>
</reference>
<proteinExistence type="predicted"/>
<feature type="non-terminal residue" evidence="3">
    <location>
        <position position="156"/>
    </location>
</feature>
<name>A0AAV5WHG6_9BILA</name>
<dbReference type="EMBL" id="BTSY01000005">
    <property type="protein sequence ID" value="GMT29259.1"/>
    <property type="molecule type" value="Genomic_DNA"/>
</dbReference>
<evidence type="ECO:0000256" key="1">
    <source>
        <dbReference type="SAM" id="MobiDB-lite"/>
    </source>
</evidence>
<accession>A0AAV5WHG6</accession>
<sequence>MDTVWIVLICIAAGLVALCLLVWILRCLKCLVCKSSTVTNAMEIGWILLIVFGCICIAVLVIAIIYWRFCNGCRSRDRTLSMASNRPERIYSIYTPETIKRDGKEETDNNNHLGLPETRGRRTVTISEQVEVREYRVDTGENSRPQSSLHAEQKDS</sequence>
<keyword evidence="4" id="KW-1185">Reference proteome</keyword>
<feature type="transmembrane region" description="Helical" evidence="2">
    <location>
        <begin position="6"/>
        <end position="25"/>
    </location>
</feature>
<gene>
    <name evidence="3" type="ORF">PFISCL1PPCAC_20556</name>
</gene>
<evidence type="ECO:0000256" key="2">
    <source>
        <dbReference type="SAM" id="Phobius"/>
    </source>
</evidence>
<evidence type="ECO:0000313" key="3">
    <source>
        <dbReference type="EMBL" id="GMT29259.1"/>
    </source>
</evidence>
<evidence type="ECO:0000313" key="4">
    <source>
        <dbReference type="Proteomes" id="UP001432322"/>
    </source>
</evidence>